<dbReference type="EMBL" id="MDYQ01000155">
    <property type="protein sequence ID" value="PRP80269.1"/>
    <property type="molecule type" value="Genomic_DNA"/>
</dbReference>
<feature type="domain" description="Apple" evidence="1">
    <location>
        <begin position="131"/>
        <end position="166"/>
    </location>
</feature>
<name>A0A2P6N8J2_9EUKA</name>
<protein>
    <recommendedName>
        <fullName evidence="1">Apple domain-containing protein</fullName>
    </recommendedName>
</protein>
<accession>A0A2P6N8J2</accession>
<dbReference type="Proteomes" id="UP000241769">
    <property type="component" value="Unassembled WGS sequence"/>
</dbReference>
<dbReference type="AlphaFoldDB" id="A0A2P6N8J2"/>
<dbReference type="Gene3D" id="3.50.4.10">
    <property type="entry name" value="Hepatocyte Growth Factor"/>
    <property type="match status" value="1"/>
</dbReference>
<keyword evidence="3" id="KW-1185">Reference proteome</keyword>
<dbReference type="InParanoid" id="A0A2P6N8J2"/>
<organism evidence="2 3">
    <name type="scientific">Planoprotostelium fungivorum</name>
    <dbReference type="NCBI Taxonomy" id="1890364"/>
    <lineage>
        <taxon>Eukaryota</taxon>
        <taxon>Amoebozoa</taxon>
        <taxon>Evosea</taxon>
        <taxon>Variosea</taxon>
        <taxon>Cavosteliida</taxon>
        <taxon>Cavosteliaceae</taxon>
        <taxon>Planoprotostelium</taxon>
    </lineage>
</organism>
<dbReference type="InterPro" id="IPR003609">
    <property type="entry name" value="Pan_app"/>
</dbReference>
<gene>
    <name evidence="2" type="ORF">PROFUN_12736</name>
</gene>
<feature type="domain" description="Apple" evidence="1">
    <location>
        <begin position="69"/>
        <end position="106"/>
    </location>
</feature>
<proteinExistence type="predicted"/>
<evidence type="ECO:0000313" key="3">
    <source>
        <dbReference type="Proteomes" id="UP000241769"/>
    </source>
</evidence>
<dbReference type="Pfam" id="PF14295">
    <property type="entry name" value="PAN_4"/>
    <property type="match status" value="2"/>
</dbReference>
<reference evidence="2 3" key="1">
    <citation type="journal article" date="2018" name="Genome Biol. Evol.">
        <title>Multiple Roots of Fruiting Body Formation in Amoebozoa.</title>
        <authorList>
            <person name="Hillmann F."/>
            <person name="Forbes G."/>
            <person name="Novohradska S."/>
            <person name="Ferling I."/>
            <person name="Riege K."/>
            <person name="Groth M."/>
            <person name="Westermann M."/>
            <person name="Marz M."/>
            <person name="Spaller T."/>
            <person name="Winckler T."/>
            <person name="Schaap P."/>
            <person name="Glockner G."/>
        </authorList>
    </citation>
    <scope>NUCLEOTIDE SEQUENCE [LARGE SCALE GENOMIC DNA]</scope>
    <source>
        <strain evidence="2 3">Jena</strain>
    </source>
</reference>
<sequence>MILVWSSTEHLTETRPLARRESLAVVGLDTRNIQHSNIPQQNLSTATMRFILFITCLSLVCADTWDDGFDRVGGDLPNQPVVAINAQHCESLCRDEPACRGWSYDKCFRNSLDDIQWNIDYPYEELQDAIILSSKNDSSTCHSICLSTRGCVGWVVDACGLNCWLKKEWPQSSYTNYCRGSFHFKNGQGNRCWLKGELTTIKPFDCSISGQLTTKKPPMWILSQD</sequence>
<evidence type="ECO:0000313" key="2">
    <source>
        <dbReference type="EMBL" id="PRP80269.1"/>
    </source>
</evidence>
<comment type="caution">
    <text evidence="2">The sequence shown here is derived from an EMBL/GenBank/DDBJ whole genome shotgun (WGS) entry which is preliminary data.</text>
</comment>
<evidence type="ECO:0000259" key="1">
    <source>
        <dbReference type="Pfam" id="PF14295"/>
    </source>
</evidence>